<keyword evidence="5" id="KW-1185">Reference proteome</keyword>
<feature type="transmembrane region" description="Helical" evidence="2">
    <location>
        <begin position="12"/>
        <end position="33"/>
    </location>
</feature>
<dbReference type="PANTHER" id="PTHR38831">
    <property type="entry name" value="TYPE II SECRETION SYSTEM PROTEIN K"/>
    <property type="match status" value="1"/>
</dbReference>
<dbReference type="InterPro" id="IPR045584">
    <property type="entry name" value="Pilin-like"/>
</dbReference>
<sequence>MNAGRPAPHAQRGVALIVSLLVVAIVAAMALLFTARQQLWMRQIENRNNFSMAQGVAIAAINMTRLTLRDDARNNQVDHLLEPWTIPIPPVAVEEGRVGGRIAEMQGKLNLSNLLPATNTAVKEDDPKLQRAASALSVSTRDLASLLTQFVALRKREPNSTPELSELLRLAALSADKAETLKTRLVILPEKTPVNVNFASAEALQASIEGLSSGDASSLVARRTGNPYLSIEDFTKALPESLRSKLDRQAVDVQSRYFMIYIDAWFNEMHMGFEALVQRNGKDTPSMLWMRRSSLSQS</sequence>
<comment type="similarity">
    <text evidence="1">Belongs to the GSP K family.</text>
</comment>
<keyword evidence="1" id="KW-0997">Cell inner membrane</keyword>
<dbReference type="PIRSF" id="PIRSF002786">
    <property type="entry name" value="XcpX"/>
    <property type="match status" value="1"/>
</dbReference>
<evidence type="ECO:0000313" key="5">
    <source>
        <dbReference type="Proteomes" id="UP000778523"/>
    </source>
</evidence>
<dbReference type="SUPFAM" id="SSF54523">
    <property type="entry name" value="Pili subunits"/>
    <property type="match status" value="1"/>
</dbReference>
<feature type="domain" description="T2SS protein K second SAM-like" evidence="3">
    <location>
        <begin position="194"/>
        <end position="249"/>
    </location>
</feature>
<dbReference type="Proteomes" id="UP000778523">
    <property type="component" value="Unassembled WGS sequence"/>
</dbReference>
<keyword evidence="2" id="KW-1133">Transmembrane helix</keyword>
<accession>A0ABX2IC83</accession>
<comment type="caution">
    <text evidence="4">The sequence shown here is derived from an EMBL/GenBank/DDBJ whole genome shotgun (WGS) entry which is preliminary data.</text>
</comment>
<evidence type="ECO:0000256" key="2">
    <source>
        <dbReference type="SAM" id="Phobius"/>
    </source>
</evidence>
<keyword evidence="1 2" id="KW-0472">Membrane</keyword>
<keyword evidence="1" id="KW-1003">Cell membrane</keyword>
<evidence type="ECO:0000256" key="1">
    <source>
        <dbReference type="PIRNR" id="PIRNR002786"/>
    </source>
</evidence>
<organism evidence="4 5">
    <name type="scientific">Uliginosibacterium aquaticum</name>
    <dbReference type="NCBI Taxonomy" id="2731212"/>
    <lineage>
        <taxon>Bacteria</taxon>
        <taxon>Pseudomonadati</taxon>
        <taxon>Pseudomonadota</taxon>
        <taxon>Betaproteobacteria</taxon>
        <taxon>Rhodocyclales</taxon>
        <taxon>Zoogloeaceae</taxon>
        <taxon>Uliginosibacterium</taxon>
    </lineage>
</organism>
<dbReference type="Gene3D" id="3.30.1300.30">
    <property type="entry name" value="GSPII I/J protein-like"/>
    <property type="match status" value="1"/>
</dbReference>
<protein>
    <recommendedName>
        <fullName evidence="1">Type II secretion system protein K</fullName>
    </recommendedName>
</protein>
<reference evidence="4 5" key="1">
    <citation type="submission" date="2020-06" db="EMBL/GenBank/DDBJ databases">
        <title>Draft genome of Uliginosibacterium sp. IMCC34675.</title>
        <authorList>
            <person name="Song J."/>
        </authorList>
    </citation>
    <scope>NUCLEOTIDE SEQUENCE [LARGE SCALE GENOMIC DNA]</scope>
    <source>
        <strain evidence="4 5">IMCC34675</strain>
    </source>
</reference>
<dbReference type="InterPro" id="IPR049179">
    <property type="entry name" value="T2SSK_SAM-like_2nd"/>
</dbReference>
<dbReference type="InterPro" id="IPR005628">
    <property type="entry name" value="GspK"/>
</dbReference>
<comment type="subcellular location">
    <subcellularLocation>
        <location evidence="1">Cell inner membrane</location>
    </subcellularLocation>
</comment>
<name>A0ABX2IC83_9RHOO</name>
<dbReference type="NCBIfam" id="NF037980">
    <property type="entry name" value="T2SS_GspK"/>
    <property type="match status" value="1"/>
</dbReference>
<evidence type="ECO:0000313" key="4">
    <source>
        <dbReference type="EMBL" id="NSL54091.1"/>
    </source>
</evidence>
<gene>
    <name evidence="4" type="primary">gspK</name>
    <name evidence="4" type="ORF">HJ583_003540</name>
</gene>
<evidence type="ECO:0000259" key="3">
    <source>
        <dbReference type="Pfam" id="PF03934"/>
    </source>
</evidence>
<dbReference type="Pfam" id="PF03934">
    <property type="entry name" value="T2SSK"/>
    <property type="match status" value="1"/>
</dbReference>
<dbReference type="EMBL" id="JABCSC020000001">
    <property type="protein sequence ID" value="NSL54091.1"/>
    <property type="molecule type" value="Genomic_DNA"/>
</dbReference>
<keyword evidence="2" id="KW-0812">Transmembrane</keyword>
<proteinExistence type="inferred from homology"/>
<dbReference type="PANTHER" id="PTHR38831:SF1">
    <property type="entry name" value="TYPE II SECRETION SYSTEM PROTEIN K-RELATED"/>
    <property type="match status" value="1"/>
</dbReference>
<keyword evidence="1" id="KW-0813">Transport</keyword>
<dbReference type="RefSeq" id="WP_170020543.1">
    <property type="nucleotide sequence ID" value="NZ_JABCSC020000001.1"/>
</dbReference>